<accession>M9LQR2</accession>
<sequence>MKKKKKLMVLIFSFVIGTSILGLNEITYAADTTSPNFMTQYSSADKAKAEAYSQERYEIWTKNITRSQKKMINSYKKNSNKTNKLLVKFQGDIRVLQQIAEQPGADPKLVKQVNEIEEMNKLIKVEENKTPQTQTIYTSFNATDIGFASNSDIKDGFLNFDEQKINTIIKYLKMGNFPDFRVGNLLPSEPHSTVNAFFTQRRILIELEVPAGTYLAHLGNGQTIFPLDYGMKLTDQAGT</sequence>
<evidence type="ECO:0000259" key="1">
    <source>
        <dbReference type="Pfam" id="PF03496"/>
    </source>
</evidence>
<feature type="domain" description="ADP ribosyltransferase" evidence="1">
    <location>
        <begin position="49"/>
        <end position="214"/>
    </location>
</feature>
<dbReference type="Proteomes" id="UP000029453">
    <property type="component" value="Unassembled WGS sequence"/>
</dbReference>
<gene>
    <name evidence="2" type="ORF">PPOP_2718</name>
</gene>
<evidence type="ECO:0000313" key="3">
    <source>
        <dbReference type="Proteomes" id="UP000029453"/>
    </source>
</evidence>
<reference evidence="2 3" key="1">
    <citation type="submission" date="2012-10" db="EMBL/GenBank/DDBJ databases">
        <title>Draft Genome Sequence of Paenibacillus popilliae ATCC 14706T.</title>
        <authorList>
            <person name="Iiyama K."/>
            <person name="Mori K."/>
            <person name="Mon H."/>
            <person name="Chieda Y."/>
            <person name="Lee J.M."/>
            <person name="Kusakabe T."/>
            <person name="Tashiro K."/>
            <person name="Asano S."/>
            <person name="Yasunaga-Aoki C."/>
            <person name="Shimizu S."/>
        </authorList>
    </citation>
    <scope>NUCLEOTIDE SEQUENCE [LARGE SCALE GENOMIC DNA]</scope>
    <source>
        <strain evidence="2 3">ATCC 14706</strain>
    </source>
</reference>
<dbReference type="Gene3D" id="3.90.176.10">
    <property type="entry name" value="Toxin ADP-ribosyltransferase, Chain A, domain 1"/>
    <property type="match status" value="1"/>
</dbReference>
<organism evidence="2 3">
    <name type="scientific">Paenibacillus popilliae ATCC 14706</name>
    <dbReference type="NCBI Taxonomy" id="1212764"/>
    <lineage>
        <taxon>Bacteria</taxon>
        <taxon>Bacillati</taxon>
        <taxon>Bacillota</taxon>
        <taxon>Bacilli</taxon>
        <taxon>Bacillales</taxon>
        <taxon>Paenibacillaceae</taxon>
        <taxon>Paenibacillus</taxon>
    </lineage>
</organism>
<proteinExistence type="predicted"/>
<dbReference type="EMBL" id="BALG01000193">
    <property type="protein sequence ID" value="GAC43351.1"/>
    <property type="molecule type" value="Genomic_DNA"/>
</dbReference>
<comment type="caution">
    <text evidence="2">The sequence shown here is derived from an EMBL/GenBank/DDBJ whole genome shotgun (WGS) entry which is preliminary data.</text>
</comment>
<keyword evidence="3" id="KW-1185">Reference proteome</keyword>
<name>M9LQR2_PAEPP</name>
<protein>
    <submittedName>
        <fullName evidence="2">ATPase</fullName>
    </submittedName>
</protein>
<dbReference type="AlphaFoldDB" id="M9LQR2"/>
<feature type="non-terminal residue" evidence="2">
    <location>
        <position position="239"/>
    </location>
</feature>
<dbReference type="Pfam" id="PF03496">
    <property type="entry name" value="ADPrib_exo_Tox"/>
    <property type="match status" value="1"/>
</dbReference>
<dbReference type="InterPro" id="IPR003540">
    <property type="entry name" value="ADP-ribosyltransferase"/>
</dbReference>
<dbReference type="RefSeq" id="WP_006286975.1">
    <property type="nucleotide sequence ID" value="NZ_BALG01000193.1"/>
</dbReference>
<evidence type="ECO:0000313" key="2">
    <source>
        <dbReference type="EMBL" id="GAC43351.1"/>
    </source>
</evidence>
<dbReference type="SUPFAM" id="SSF56399">
    <property type="entry name" value="ADP-ribosylation"/>
    <property type="match status" value="1"/>
</dbReference>
<dbReference type="GO" id="GO:0005576">
    <property type="term" value="C:extracellular region"/>
    <property type="evidence" value="ECO:0007669"/>
    <property type="project" value="InterPro"/>
</dbReference>